<dbReference type="SUPFAM" id="SSF53732">
    <property type="entry name" value="Aconitase iron-sulfur domain"/>
    <property type="match status" value="1"/>
</dbReference>
<dbReference type="PROSITE" id="PS01244">
    <property type="entry name" value="ACONITASE_2"/>
    <property type="match status" value="1"/>
</dbReference>
<dbReference type="InterPro" id="IPR000573">
    <property type="entry name" value="AconitaseA/IPMdHydase_ssu_swvl"/>
</dbReference>
<dbReference type="GO" id="GO:0047456">
    <property type="term" value="F:2-methylisocitrate dehydratase activity"/>
    <property type="evidence" value="ECO:0007669"/>
    <property type="project" value="UniProtKB-EC"/>
</dbReference>
<dbReference type="InterPro" id="IPR015928">
    <property type="entry name" value="Aconitase/3IPM_dehydase_swvl"/>
</dbReference>
<keyword evidence="10 14" id="KW-0408">Iron</keyword>
<dbReference type="NCBIfam" id="NF009520">
    <property type="entry name" value="PRK12881.1"/>
    <property type="match status" value="1"/>
</dbReference>
<dbReference type="PANTHER" id="PTHR11670">
    <property type="entry name" value="ACONITASE/IRON-RESPONSIVE ELEMENT FAMILY MEMBER"/>
    <property type="match status" value="1"/>
</dbReference>
<dbReference type="FunFam" id="3.30.499.10:FF:000009">
    <property type="entry name" value="Aconitate hydratase"/>
    <property type="match status" value="1"/>
</dbReference>
<keyword evidence="18" id="KW-1185">Reference proteome</keyword>
<dbReference type="InterPro" id="IPR036008">
    <property type="entry name" value="Aconitase_4Fe-4S_dom"/>
</dbReference>
<dbReference type="EC" id="4.2.1.3" evidence="14"/>
<dbReference type="Gene3D" id="3.20.19.10">
    <property type="entry name" value="Aconitase, domain 4"/>
    <property type="match status" value="1"/>
</dbReference>
<organism evidence="17 18">
    <name type="scientific">Thermohalobaculum xanthum</name>
    <dbReference type="NCBI Taxonomy" id="2753746"/>
    <lineage>
        <taxon>Bacteria</taxon>
        <taxon>Pseudomonadati</taxon>
        <taxon>Pseudomonadota</taxon>
        <taxon>Alphaproteobacteria</taxon>
        <taxon>Rhodobacterales</taxon>
        <taxon>Paracoccaceae</taxon>
        <taxon>Thermohalobaculum</taxon>
    </lineage>
</organism>
<evidence type="ECO:0000313" key="18">
    <source>
        <dbReference type="Proteomes" id="UP000655420"/>
    </source>
</evidence>
<evidence type="ECO:0000256" key="10">
    <source>
        <dbReference type="ARBA" id="ARBA00023004"/>
    </source>
</evidence>
<keyword evidence="7" id="KW-0816">Tricarboxylic acid cycle</keyword>
<name>A0A8J7M6E2_9RHOB</name>
<dbReference type="GO" id="GO:0051539">
    <property type="term" value="F:4 iron, 4 sulfur cluster binding"/>
    <property type="evidence" value="ECO:0007669"/>
    <property type="project" value="UniProtKB-KW"/>
</dbReference>
<comment type="pathway">
    <text evidence="3">Carbohydrate metabolism; tricarboxylic acid cycle; isocitrate from oxaloacetate: step 2/2.</text>
</comment>
<dbReference type="InterPro" id="IPR044137">
    <property type="entry name" value="AcnA_IRP_Swivel"/>
</dbReference>
<evidence type="ECO:0000256" key="7">
    <source>
        <dbReference type="ARBA" id="ARBA00022532"/>
    </source>
</evidence>
<dbReference type="InterPro" id="IPR001030">
    <property type="entry name" value="Acoase/IPM_deHydtase_lsu_aba"/>
</dbReference>
<dbReference type="InterPro" id="IPR018136">
    <property type="entry name" value="Aconitase_4Fe-4S_BS"/>
</dbReference>
<dbReference type="GO" id="GO:0003994">
    <property type="term" value="F:aconitate hydratase activity"/>
    <property type="evidence" value="ECO:0007669"/>
    <property type="project" value="UniProtKB-EC"/>
</dbReference>
<evidence type="ECO:0000256" key="3">
    <source>
        <dbReference type="ARBA" id="ARBA00004717"/>
    </source>
</evidence>
<dbReference type="RefSeq" id="WP_200609005.1">
    <property type="nucleotide sequence ID" value="NZ_JAEHHL010000004.1"/>
</dbReference>
<accession>A0A8J7M6E2</accession>
<keyword evidence="11 14" id="KW-0411">Iron-sulfur</keyword>
<keyword evidence="6 14" id="KW-0004">4Fe-4S</keyword>
<evidence type="ECO:0000256" key="11">
    <source>
        <dbReference type="ARBA" id="ARBA00023014"/>
    </source>
</evidence>
<keyword evidence="12 14" id="KW-0456">Lyase</keyword>
<gene>
    <name evidence="17" type="primary">acnA</name>
    <name evidence="17" type="ORF">H0I76_07765</name>
</gene>
<comment type="caution">
    <text evidence="17">The sequence shown here is derived from an EMBL/GenBank/DDBJ whole genome shotgun (WGS) entry which is preliminary data.</text>
</comment>
<keyword evidence="9" id="KW-0694">RNA-binding</keyword>
<evidence type="ECO:0000259" key="16">
    <source>
        <dbReference type="Pfam" id="PF00694"/>
    </source>
</evidence>
<dbReference type="CDD" id="cd01580">
    <property type="entry name" value="AcnA_IRP_Swivel"/>
    <property type="match status" value="1"/>
</dbReference>
<evidence type="ECO:0000313" key="17">
    <source>
        <dbReference type="EMBL" id="MBK0399081.1"/>
    </source>
</evidence>
<comment type="similarity">
    <text evidence="5 14">Belongs to the aconitase/IPM isomerase family.</text>
</comment>
<dbReference type="Pfam" id="PF00694">
    <property type="entry name" value="Aconitase_C"/>
    <property type="match status" value="1"/>
</dbReference>
<comment type="catalytic activity">
    <reaction evidence="13 14">
        <text>citrate = D-threo-isocitrate</text>
        <dbReference type="Rhea" id="RHEA:10336"/>
        <dbReference type="ChEBI" id="CHEBI:15562"/>
        <dbReference type="ChEBI" id="CHEBI:16947"/>
        <dbReference type="EC" id="4.2.1.3"/>
    </reaction>
</comment>
<dbReference type="Gene3D" id="3.30.499.10">
    <property type="entry name" value="Aconitase, domain 3"/>
    <property type="match status" value="2"/>
</dbReference>
<reference evidence="17" key="1">
    <citation type="submission" date="2020-12" db="EMBL/GenBank/DDBJ databases">
        <title>Bacterial taxonomy.</title>
        <authorList>
            <person name="Pan X."/>
        </authorList>
    </citation>
    <scope>NUCLEOTIDE SEQUENCE</scope>
    <source>
        <strain evidence="17">M0105</strain>
    </source>
</reference>
<comment type="pathway">
    <text evidence="4">Organic acid metabolism; propanoate degradation.</text>
</comment>
<dbReference type="FunFam" id="3.20.19.10:FF:000001">
    <property type="entry name" value="Aconitate hydratase"/>
    <property type="match status" value="1"/>
</dbReference>
<comment type="cofactor">
    <cofactor evidence="2">
        <name>[4Fe-4S] cluster</name>
        <dbReference type="ChEBI" id="CHEBI:49883"/>
    </cofactor>
</comment>
<evidence type="ECO:0000256" key="14">
    <source>
        <dbReference type="RuleBase" id="RU361275"/>
    </source>
</evidence>
<dbReference type="GO" id="GO:0003723">
    <property type="term" value="F:RNA binding"/>
    <property type="evidence" value="ECO:0007669"/>
    <property type="project" value="UniProtKB-KW"/>
</dbReference>
<proteinExistence type="inferred from homology"/>
<dbReference type="FunFam" id="3.30.499.10:FF:000002">
    <property type="entry name" value="Aconitate hydratase"/>
    <property type="match status" value="1"/>
</dbReference>
<evidence type="ECO:0000256" key="4">
    <source>
        <dbReference type="ARBA" id="ARBA00005026"/>
    </source>
</evidence>
<evidence type="ECO:0000259" key="15">
    <source>
        <dbReference type="Pfam" id="PF00330"/>
    </source>
</evidence>
<feature type="domain" description="Aconitase/3-isopropylmalate dehydratase large subunit alpha/beta/alpha" evidence="15">
    <location>
        <begin position="80"/>
        <end position="584"/>
    </location>
</feature>
<keyword evidence="8" id="KW-0479">Metal-binding</keyword>
<evidence type="ECO:0000256" key="8">
    <source>
        <dbReference type="ARBA" id="ARBA00022723"/>
    </source>
</evidence>
<dbReference type="Proteomes" id="UP000655420">
    <property type="component" value="Unassembled WGS sequence"/>
</dbReference>
<dbReference type="Pfam" id="PF00330">
    <property type="entry name" value="Aconitase"/>
    <property type="match status" value="1"/>
</dbReference>
<evidence type="ECO:0000256" key="5">
    <source>
        <dbReference type="ARBA" id="ARBA00007185"/>
    </source>
</evidence>
<evidence type="ECO:0000256" key="13">
    <source>
        <dbReference type="ARBA" id="ARBA00023501"/>
    </source>
</evidence>
<sequence length="914" mass="98543">MPITVGTDTAKTRRTLSVGGSKFAYYSIDAAEAAGLGDFSKLPAVLKVVLENMLRFEDGKTVTTDDVRAFSQWAAQGGKADREIAYRPARVLMQDFTGVPAVVDLAAMRDAMVSLGGDPERINPLNPVDLVIDHSVMVDEFGNPRAFQLNVEREYERNGERYEFLKWGQGAFDNFRVVPPGTGICHQVNLEYLAQTVWADKDQNGEEVAYPDTLVGTDSHTTMVNGMAVLGWGVGGIEAEAAMLGQPISMLIPEVVGFKLTGKLKEGVTATDLVLTVTQMLRKKGVVGKFVEFYGDGLDHLPLADRATIGNMAPEYGATCGFFPIDDETLRYLKVTGRDEARIALVEAYAKANGMWRGAGYEPVYTDTLHLDMGEVEPSLAGPKRPQDRVLLKEAAPSFYKVVADYRGVDVSAPAADMAAEGPTPAPANDPRKTKAVDGADFAIRDGSVVIAAITSCTNTSNPYVMIGAGLVARKARALGLTRKPWVKTSLAPGSQVVSAYLEAAGLQEDLDAIGFNLVGYGCTTCIGNSGPLPEPISKAINEGDLVACSVLSGNRNFEGRVNPDVRANYLASPPLVVAYAIAGDMNLDITREPLGEALDGKPVYLKDIWPTQKEIAELVEQTVTREAFQSRYADVFKGDERWRGIDAGGGLTYSWPSTSTYVQNPPYFKGMGKSAGTIEDIEGARVLALLADSVTTDHISPAGSFKPTTPAGQYLEEHQVPVRDFNSYGARRGNHEVMMRGTFANIRIRNEMLDGVEGGYTKGPDGSQMPIYDAAMAYKAKGVPLVIFAGKEYGTGSSRDWAAKGTALLGVKAVIAESFERIHRSNLVGMGVVPFEFTGGDTRKSLGLTGEETVSIKGLSGDLRPRQTVKATITYKDGSTKEIDLLCRIDTEIEIEYVEHGGVLHYVLRNLAA</sequence>
<dbReference type="UniPathway" id="UPA00223">
    <property type="reaction ID" value="UER00718"/>
</dbReference>
<evidence type="ECO:0000256" key="2">
    <source>
        <dbReference type="ARBA" id="ARBA00001966"/>
    </source>
</evidence>
<dbReference type="InterPro" id="IPR015931">
    <property type="entry name" value="Acnase/IPM_dHydase_lsu_aba_1/3"/>
</dbReference>
<dbReference type="PRINTS" id="PR00415">
    <property type="entry name" value="ACONITASE"/>
</dbReference>
<comment type="catalytic activity">
    <reaction evidence="1">
        <text>(2S,3R)-3-hydroxybutane-1,2,3-tricarboxylate = 2-methyl-cis-aconitate + H2O</text>
        <dbReference type="Rhea" id="RHEA:17941"/>
        <dbReference type="ChEBI" id="CHEBI:15377"/>
        <dbReference type="ChEBI" id="CHEBI:57429"/>
        <dbReference type="ChEBI" id="CHEBI:57872"/>
        <dbReference type="EC" id="4.2.1.99"/>
    </reaction>
</comment>
<dbReference type="NCBIfam" id="NF006757">
    <property type="entry name" value="PRK09277.1"/>
    <property type="match status" value="1"/>
</dbReference>
<dbReference type="SUPFAM" id="SSF52016">
    <property type="entry name" value="LeuD/IlvD-like"/>
    <property type="match status" value="1"/>
</dbReference>
<dbReference type="AlphaFoldDB" id="A0A8J7M6E2"/>
<feature type="domain" description="Aconitase A/isopropylmalate dehydratase small subunit swivel" evidence="16">
    <location>
        <begin position="714"/>
        <end position="839"/>
    </location>
</feature>
<protein>
    <recommendedName>
        <fullName evidence="14">Aconitate hydratase</fullName>
        <shortName evidence="14">Aconitase</shortName>
        <ecNumber evidence="14">4.2.1.3</ecNumber>
    </recommendedName>
</protein>
<evidence type="ECO:0000256" key="1">
    <source>
        <dbReference type="ARBA" id="ARBA00000118"/>
    </source>
</evidence>
<evidence type="ECO:0000256" key="12">
    <source>
        <dbReference type="ARBA" id="ARBA00023239"/>
    </source>
</evidence>
<dbReference type="GO" id="GO:0046872">
    <property type="term" value="F:metal ion binding"/>
    <property type="evidence" value="ECO:0007669"/>
    <property type="project" value="UniProtKB-KW"/>
</dbReference>
<dbReference type="GO" id="GO:0006099">
    <property type="term" value="P:tricarboxylic acid cycle"/>
    <property type="evidence" value="ECO:0007669"/>
    <property type="project" value="UniProtKB-UniPathway"/>
</dbReference>
<dbReference type="PROSITE" id="PS00450">
    <property type="entry name" value="ACONITASE_1"/>
    <property type="match status" value="1"/>
</dbReference>
<dbReference type="NCBIfam" id="TIGR01341">
    <property type="entry name" value="aconitase_1"/>
    <property type="match status" value="1"/>
</dbReference>
<dbReference type="Gene3D" id="6.10.190.10">
    <property type="match status" value="1"/>
</dbReference>
<dbReference type="EMBL" id="JAEHHL010000004">
    <property type="protein sequence ID" value="MBK0399081.1"/>
    <property type="molecule type" value="Genomic_DNA"/>
</dbReference>
<dbReference type="CDD" id="cd01586">
    <property type="entry name" value="AcnA_IRP"/>
    <property type="match status" value="1"/>
</dbReference>
<evidence type="ECO:0000256" key="6">
    <source>
        <dbReference type="ARBA" id="ARBA00022485"/>
    </source>
</evidence>
<comment type="function">
    <text evidence="14">Catalyzes the isomerization of citrate to isocitrate via cis-aconitate.</text>
</comment>
<evidence type="ECO:0000256" key="9">
    <source>
        <dbReference type="ARBA" id="ARBA00022884"/>
    </source>
</evidence>
<dbReference type="InterPro" id="IPR006249">
    <property type="entry name" value="Aconitase/IRP2"/>
</dbReference>